<dbReference type="NCBIfam" id="TIGR00762">
    <property type="entry name" value="DegV"/>
    <property type="match status" value="1"/>
</dbReference>
<dbReference type="InterPro" id="IPR003797">
    <property type="entry name" value="DegV"/>
</dbReference>
<keyword evidence="3" id="KW-1185">Reference proteome</keyword>
<dbReference type="SUPFAM" id="SSF82549">
    <property type="entry name" value="DAK1/DegV-like"/>
    <property type="match status" value="1"/>
</dbReference>
<dbReference type="Pfam" id="PF02645">
    <property type="entry name" value="DegV"/>
    <property type="match status" value="1"/>
</dbReference>
<evidence type="ECO:0000313" key="3">
    <source>
        <dbReference type="Proteomes" id="UP001597475"/>
    </source>
</evidence>
<gene>
    <name evidence="2" type="ORF">ACFSR9_05485</name>
</gene>
<name>A0ABW5P111_9DEIO</name>
<dbReference type="Proteomes" id="UP001597475">
    <property type="component" value="Unassembled WGS sequence"/>
</dbReference>
<proteinExistence type="predicted"/>
<evidence type="ECO:0000313" key="2">
    <source>
        <dbReference type="EMBL" id="MFD2608895.1"/>
    </source>
</evidence>
<evidence type="ECO:0000256" key="1">
    <source>
        <dbReference type="ARBA" id="ARBA00023121"/>
    </source>
</evidence>
<accession>A0ABW5P111</accession>
<dbReference type="EMBL" id="JBHUMK010000021">
    <property type="protein sequence ID" value="MFD2608895.1"/>
    <property type="molecule type" value="Genomic_DNA"/>
</dbReference>
<dbReference type="PANTHER" id="PTHR33434:SF2">
    <property type="entry name" value="FATTY ACID-BINDING PROTEIN TM_1468"/>
    <property type="match status" value="1"/>
</dbReference>
<dbReference type="PROSITE" id="PS51482">
    <property type="entry name" value="DEGV"/>
    <property type="match status" value="1"/>
</dbReference>
<comment type="caution">
    <text evidence="2">The sequence shown here is derived from an EMBL/GenBank/DDBJ whole genome shotgun (WGS) entry which is preliminary data.</text>
</comment>
<keyword evidence="1" id="KW-0446">Lipid-binding</keyword>
<dbReference type="Gene3D" id="3.40.50.10170">
    <property type="match status" value="1"/>
</dbReference>
<dbReference type="PANTHER" id="PTHR33434">
    <property type="entry name" value="DEGV DOMAIN-CONTAINING PROTEIN DR_1986-RELATED"/>
    <property type="match status" value="1"/>
</dbReference>
<dbReference type="InterPro" id="IPR050270">
    <property type="entry name" value="DegV_domain_contain"/>
</dbReference>
<reference evidence="3" key="1">
    <citation type="journal article" date="2019" name="Int. J. Syst. Evol. Microbiol.">
        <title>The Global Catalogue of Microorganisms (GCM) 10K type strain sequencing project: providing services to taxonomists for standard genome sequencing and annotation.</title>
        <authorList>
            <consortium name="The Broad Institute Genomics Platform"/>
            <consortium name="The Broad Institute Genome Sequencing Center for Infectious Disease"/>
            <person name="Wu L."/>
            <person name="Ma J."/>
        </authorList>
    </citation>
    <scope>NUCLEOTIDE SEQUENCE [LARGE SCALE GENOMIC DNA]</scope>
    <source>
        <strain evidence="3">KCTC 33842</strain>
    </source>
</reference>
<dbReference type="Gene3D" id="3.30.1180.10">
    <property type="match status" value="1"/>
</dbReference>
<protein>
    <submittedName>
        <fullName evidence="2">DegV family protein</fullName>
    </submittedName>
</protein>
<dbReference type="RefSeq" id="WP_386843826.1">
    <property type="nucleotide sequence ID" value="NZ_JBHUMK010000021.1"/>
</dbReference>
<organism evidence="2 3">
    <name type="scientific">Deinococcus taklimakanensis</name>
    <dbReference type="NCBI Taxonomy" id="536443"/>
    <lineage>
        <taxon>Bacteria</taxon>
        <taxon>Thermotogati</taxon>
        <taxon>Deinococcota</taxon>
        <taxon>Deinococci</taxon>
        <taxon>Deinococcales</taxon>
        <taxon>Deinococcaceae</taxon>
        <taxon>Deinococcus</taxon>
    </lineage>
</organism>
<dbReference type="InterPro" id="IPR043168">
    <property type="entry name" value="DegV_C"/>
</dbReference>
<sequence>MFALMTDSTSDLTPQAARQYGIHVQPLTVQLGGRSFLDWEEIDPDAVYDHLRRGGHAESAPAPAAALAARYRQLLETHEQVVSVHLSSDLSETVEHARAAAASLPDPSRVIVVDSRLATAPLAEVVLAAAEARARGQSAAEMEAVIHATRQEMLAEFSVATLAYLRRSGRLSRAAELVGNVLNVRPVLHFDNGRFGVLRRTREDQTAQSMLDDLRRKYGSEPVIAAIAHAGRDPARISQLHAQLKRSGLNIRQGRIFLLGPAIGVHVGPGTYGVLARPFHG</sequence>